<comment type="caution">
    <text evidence="3">The sequence shown here is derived from an EMBL/GenBank/DDBJ whole genome shotgun (WGS) entry which is preliminary data.</text>
</comment>
<evidence type="ECO:0000256" key="1">
    <source>
        <dbReference type="ARBA" id="ARBA00007689"/>
    </source>
</evidence>
<proteinExistence type="inferred from homology"/>
<dbReference type="EMBL" id="BAABJM010000008">
    <property type="protein sequence ID" value="GAA5067685.1"/>
    <property type="molecule type" value="Genomic_DNA"/>
</dbReference>
<comment type="similarity">
    <text evidence="1">Belongs to the YciI family.</text>
</comment>
<dbReference type="SUPFAM" id="SSF54909">
    <property type="entry name" value="Dimeric alpha+beta barrel"/>
    <property type="match status" value="1"/>
</dbReference>
<dbReference type="InterPro" id="IPR005545">
    <property type="entry name" value="YCII"/>
</dbReference>
<keyword evidence="4" id="KW-1185">Reference proteome</keyword>
<accession>A0ABP9L1C3</accession>
<sequence>MPPRRSWYVATAACRWSTDEPYLETKKYIASFYLLDCDSLARAQQIAADMPFADAEPVELWPVLHDSASDV</sequence>
<dbReference type="Gene3D" id="3.30.70.1060">
    <property type="entry name" value="Dimeric alpha+beta barrel"/>
    <property type="match status" value="1"/>
</dbReference>
<evidence type="ECO:0000313" key="3">
    <source>
        <dbReference type="EMBL" id="GAA5067685.1"/>
    </source>
</evidence>
<organism evidence="3 4">
    <name type="scientific">Nocardia callitridis</name>
    <dbReference type="NCBI Taxonomy" id="648753"/>
    <lineage>
        <taxon>Bacteria</taxon>
        <taxon>Bacillati</taxon>
        <taxon>Actinomycetota</taxon>
        <taxon>Actinomycetes</taxon>
        <taxon>Mycobacteriales</taxon>
        <taxon>Nocardiaceae</taxon>
        <taxon>Nocardia</taxon>
    </lineage>
</organism>
<name>A0ABP9L1C3_9NOCA</name>
<dbReference type="InterPro" id="IPR011008">
    <property type="entry name" value="Dimeric_a/b-barrel"/>
</dbReference>
<feature type="domain" description="YCII-related" evidence="2">
    <location>
        <begin position="18"/>
        <end position="63"/>
    </location>
</feature>
<evidence type="ECO:0000313" key="4">
    <source>
        <dbReference type="Proteomes" id="UP001500603"/>
    </source>
</evidence>
<evidence type="ECO:0000259" key="2">
    <source>
        <dbReference type="Pfam" id="PF03795"/>
    </source>
</evidence>
<dbReference type="Pfam" id="PF03795">
    <property type="entry name" value="YCII"/>
    <property type="match status" value="1"/>
</dbReference>
<protein>
    <recommendedName>
        <fullName evidence="2">YCII-related domain-containing protein</fullName>
    </recommendedName>
</protein>
<dbReference type="Proteomes" id="UP001500603">
    <property type="component" value="Unassembled WGS sequence"/>
</dbReference>
<dbReference type="RefSeq" id="WP_345499376.1">
    <property type="nucleotide sequence ID" value="NZ_BAABJM010000008.1"/>
</dbReference>
<gene>
    <name evidence="3" type="ORF">GCM10023318_57160</name>
</gene>
<reference evidence="4" key="1">
    <citation type="journal article" date="2019" name="Int. J. Syst. Evol. Microbiol.">
        <title>The Global Catalogue of Microorganisms (GCM) 10K type strain sequencing project: providing services to taxonomists for standard genome sequencing and annotation.</title>
        <authorList>
            <consortium name="The Broad Institute Genomics Platform"/>
            <consortium name="The Broad Institute Genome Sequencing Center for Infectious Disease"/>
            <person name="Wu L."/>
            <person name="Ma J."/>
        </authorList>
    </citation>
    <scope>NUCLEOTIDE SEQUENCE [LARGE SCALE GENOMIC DNA]</scope>
    <source>
        <strain evidence="4">JCM 18298</strain>
    </source>
</reference>